<dbReference type="GO" id="GO:0005509">
    <property type="term" value="F:calcium ion binding"/>
    <property type="evidence" value="ECO:0007669"/>
    <property type="project" value="InterPro"/>
</dbReference>
<comment type="caution">
    <text evidence="8">The sequence shown here is derived from an EMBL/GenBank/DDBJ whole genome shotgun (WGS) entry which is preliminary data.</text>
</comment>
<dbReference type="SUPFAM" id="SSF47473">
    <property type="entry name" value="EF-hand"/>
    <property type="match status" value="1"/>
</dbReference>
<dbReference type="PROSITE" id="PS00018">
    <property type="entry name" value="EF_HAND_1"/>
    <property type="match status" value="3"/>
</dbReference>
<gene>
    <name evidence="8" type="ORF">CEPIT_LOCUS8374</name>
</gene>
<keyword evidence="9" id="KW-1185">Reference proteome</keyword>
<reference evidence="8" key="1">
    <citation type="submission" date="2022-07" db="EMBL/GenBank/DDBJ databases">
        <authorList>
            <person name="Macas J."/>
            <person name="Novak P."/>
            <person name="Neumann P."/>
        </authorList>
    </citation>
    <scope>NUCLEOTIDE SEQUENCE</scope>
</reference>
<organism evidence="8 9">
    <name type="scientific">Cuscuta epithymum</name>
    <dbReference type="NCBI Taxonomy" id="186058"/>
    <lineage>
        <taxon>Eukaryota</taxon>
        <taxon>Viridiplantae</taxon>
        <taxon>Streptophyta</taxon>
        <taxon>Embryophyta</taxon>
        <taxon>Tracheophyta</taxon>
        <taxon>Spermatophyta</taxon>
        <taxon>Magnoliopsida</taxon>
        <taxon>eudicotyledons</taxon>
        <taxon>Gunneridae</taxon>
        <taxon>Pentapetalae</taxon>
        <taxon>asterids</taxon>
        <taxon>lamiids</taxon>
        <taxon>Solanales</taxon>
        <taxon>Convolvulaceae</taxon>
        <taxon>Cuscuteae</taxon>
        <taxon>Cuscuta</taxon>
        <taxon>Cuscuta subgen. Cuscuta</taxon>
    </lineage>
</organism>
<evidence type="ECO:0000256" key="5">
    <source>
        <dbReference type="ARBA" id="ARBA00022737"/>
    </source>
</evidence>
<comment type="function">
    <text evidence="1">Potential calcium sensor.</text>
</comment>
<evidence type="ECO:0000256" key="1">
    <source>
        <dbReference type="ARBA" id="ARBA00003291"/>
    </source>
</evidence>
<dbReference type="InterPro" id="IPR018247">
    <property type="entry name" value="EF_Hand_1_Ca_BS"/>
</dbReference>
<dbReference type="GO" id="GO:0016460">
    <property type="term" value="C:myosin II complex"/>
    <property type="evidence" value="ECO:0007669"/>
    <property type="project" value="TreeGrafter"/>
</dbReference>
<dbReference type="PROSITE" id="PS50222">
    <property type="entry name" value="EF_HAND_2"/>
    <property type="match status" value="4"/>
</dbReference>
<dbReference type="InterPro" id="IPR011992">
    <property type="entry name" value="EF-hand-dom_pair"/>
</dbReference>
<dbReference type="EMBL" id="CAMAPF010000040">
    <property type="protein sequence ID" value="CAH9083149.1"/>
    <property type="molecule type" value="Genomic_DNA"/>
</dbReference>
<dbReference type="FunFam" id="1.10.238.10:FF:000034">
    <property type="entry name" value="Calmodulin"/>
    <property type="match status" value="1"/>
</dbReference>
<dbReference type="PANTHER" id="PTHR23048:SF0">
    <property type="entry name" value="CALMODULIN LIKE 3"/>
    <property type="match status" value="1"/>
</dbReference>
<keyword evidence="5" id="KW-0677">Repeat</keyword>
<keyword evidence="4" id="KW-0479">Metal-binding</keyword>
<sequence length="186" mass="21370">MEMDHHLTSNMIAEYREAFSLFDKDGDGQITSQELGIVLKSLGQKVTEAEVEEMIRGVDHDGSKTVDFEEFVGLMRKKLKDKELEAELKAAFQIFDKDHNGFISAAELRHVMTNLGQKLTENEVDEMMKEADVDNNGGIDYQEFVKVIISKRRLGNGESKYHTDNGNYNGKRMRKRDRLRHDCIIL</sequence>
<evidence type="ECO:0000313" key="9">
    <source>
        <dbReference type="Proteomes" id="UP001152523"/>
    </source>
</evidence>
<evidence type="ECO:0000256" key="4">
    <source>
        <dbReference type="ARBA" id="ARBA00022723"/>
    </source>
</evidence>
<dbReference type="PANTHER" id="PTHR23048">
    <property type="entry name" value="MYOSIN LIGHT CHAIN 1, 3"/>
    <property type="match status" value="1"/>
</dbReference>
<feature type="domain" description="EF-hand" evidence="7">
    <location>
        <begin position="83"/>
        <end position="118"/>
    </location>
</feature>
<proteinExistence type="inferred from homology"/>
<accession>A0AAV0CQM5</accession>
<feature type="domain" description="EF-hand" evidence="7">
    <location>
        <begin position="10"/>
        <end position="45"/>
    </location>
</feature>
<name>A0AAV0CQM5_9ASTE</name>
<keyword evidence="3" id="KW-0488">Methylation</keyword>
<dbReference type="Pfam" id="PF13499">
    <property type="entry name" value="EF-hand_7"/>
    <property type="match status" value="2"/>
</dbReference>
<dbReference type="Gene3D" id="1.10.238.10">
    <property type="entry name" value="EF-hand"/>
    <property type="match status" value="3"/>
</dbReference>
<evidence type="ECO:0000256" key="6">
    <source>
        <dbReference type="ARBA" id="ARBA00022837"/>
    </source>
</evidence>
<evidence type="ECO:0000259" key="7">
    <source>
        <dbReference type="PROSITE" id="PS50222"/>
    </source>
</evidence>
<dbReference type="InterPro" id="IPR050230">
    <property type="entry name" value="CALM/Myosin/TropC-like"/>
</dbReference>
<dbReference type="FunFam" id="1.10.238.10:FF:000251">
    <property type="entry name" value="Calmodulin-related protein 97A"/>
    <property type="match status" value="1"/>
</dbReference>
<dbReference type="Proteomes" id="UP001152523">
    <property type="component" value="Unassembled WGS sequence"/>
</dbReference>
<evidence type="ECO:0000256" key="2">
    <source>
        <dbReference type="ARBA" id="ARBA00009763"/>
    </source>
</evidence>
<keyword evidence="6" id="KW-0106">Calcium</keyword>
<dbReference type="InterPro" id="IPR002048">
    <property type="entry name" value="EF_hand_dom"/>
</dbReference>
<dbReference type="SMART" id="SM00054">
    <property type="entry name" value="EFh"/>
    <property type="match status" value="4"/>
</dbReference>
<evidence type="ECO:0000313" key="8">
    <source>
        <dbReference type="EMBL" id="CAH9083149.1"/>
    </source>
</evidence>
<protein>
    <recommendedName>
        <fullName evidence="7">EF-hand domain-containing protein</fullName>
    </recommendedName>
</protein>
<dbReference type="AlphaFoldDB" id="A0AAV0CQM5"/>
<evidence type="ECO:0000256" key="3">
    <source>
        <dbReference type="ARBA" id="ARBA00022481"/>
    </source>
</evidence>
<comment type="similarity">
    <text evidence="2">Belongs to the calmodulin family.</text>
</comment>
<feature type="domain" description="EF-hand" evidence="7">
    <location>
        <begin position="46"/>
        <end position="81"/>
    </location>
</feature>
<feature type="domain" description="EF-hand" evidence="7">
    <location>
        <begin position="119"/>
        <end position="154"/>
    </location>
</feature>
<dbReference type="GO" id="GO:0005737">
    <property type="term" value="C:cytoplasm"/>
    <property type="evidence" value="ECO:0007669"/>
    <property type="project" value="UniProtKB-ARBA"/>
</dbReference>